<protein>
    <recommendedName>
        <fullName evidence="1">F-box domain-containing protein</fullName>
    </recommendedName>
</protein>
<dbReference type="InterPro" id="IPR040275">
    <property type="entry name" value="At5g39450-like"/>
</dbReference>
<dbReference type="InterPro" id="IPR036047">
    <property type="entry name" value="F-box-like_dom_sf"/>
</dbReference>
<sequence length="156" mass="17499">MLIFRLLSPRDLCNLSSCCKSLCDIANSENFWLDQCEKVKVIPSSEIVQLRTGVSSYKALCRFLVEVMKPLVGVWVYQKPEFGNVVYVMPGFLSVVGCRIIPQEVGPLGIQEGRIMWSPVFEIICGFDGGSTKFFLNGRDRKDSCLFLGLFTGIEN</sequence>
<dbReference type="OrthoDB" id="441172at2759"/>
<evidence type="ECO:0000259" key="1">
    <source>
        <dbReference type="Pfam" id="PF12937"/>
    </source>
</evidence>
<accession>A0A8X7SLM4</accession>
<dbReference type="SUPFAM" id="SSF81383">
    <property type="entry name" value="F-box domain"/>
    <property type="match status" value="1"/>
</dbReference>
<dbReference type="Proteomes" id="UP000886595">
    <property type="component" value="Unassembled WGS sequence"/>
</dbReference>
<comment type="caution">
    <text evidence="2">The sequence shown here is derived from an EMBL/GenBank/DDBJ whole genome shotgun (WGS) entry which is preliminary data.</text>
</comment>
<dbReference type="PANTHER" id="PTHR31370:SF4">
    <property type="entry name" value="F-BOX DOMAIN-CONTAINING PROTEIN"/>
    <property type="match status" value="1"/>
</dbReference>
<feature type="domain" description="F-box" evidence="1">
    <location>
        <begin position="2"/>
        <end position="36"/>
    </location>
</feature>
<dbReference type="AlphaFoldDB" id="A0A8X7SLM4"/>
<reference evidence="2 3" key="1">
    <citation type="submission" date="2020-02" db="EMBL/GenBank/DDBJ databases">
        <authorList>
            <person name="Ma Q."/>
            <person name="Huang Y."/>
            <person name="Song X."/>
            <person name="Pei D."/>
        </authorList>
    </citation>
    <scope>NUCLEOTIDE SEQUENCE [LARGE SCALE GENOMIC DNA]</scope>
    <source>
        <strain evidence="2">Sxm20200214</strain>
        <tissue evidence="2">Leaf</tissue>
    </source>
</reference>
<keyword evidence="3" id="KW-1185">Reference proteome</keyword>
<evidence type="ECO:0000313" key="3">
    <source>
        <dbReference type="Proteomes" id="UP000886595"/>
    </source>
</evidence>
<gene>
    <name evidence="2" type="ORF">Bca52824_027332</name>
</gene>
<proteinExistence type="predicted"/>
<dbReference type="PANTHER" id="PTHR31370">
    <property type="entry name" value="F-BOX PROTEIN FAMILY-LIKE"/>
    <property type="match status" value="1"/>
</dbReference>
<dbReference type="EMBL" id="JAAMPC010000006">
    <property type="protein sequence ID" value="KAG2307584.1"/>
    <property type="molecule type" value="Genomic_DNA"/>
</dbReference>
<evidence type="ECO:0000313" key="2">
    <source>
        <dbReference type="EMBL" id="KAG2307584.1"/>
    </source>
</evidence>
<name>A0A8X7SLM4_BRACI</name>
<dbReference type="InterPro" id="IPR001810">
    <property type="entry name" value="F-box_dom"/>
</dbReference>
<dbReference type="Gene3D" id="1.20.1280.50">
    <property type="match status" value="1"/>
</dbReference>
<organism evidence="2 3">
    <name type="scientific">Brassica carinata</name>
    <name type="common">Ethiopian mustard</name>
    <name type="synonym">Abyssinian cabbage</name>
    <dbReference type="NCBI Taxonomy" id="52824"/>
    <lineage>
        <taxon>Eukaryota</taxon>
        <taxon>Viridiplantae</taxon>
        <taxon>Streptophyta</taxon>
        <taxon>Embryophyta</taxon>
        <taxon>Tracheophyta</taxon>
        <taxon>Spermatophyta</taxon>
        <taxon>Magnoliopsida</taxon>
        <taxon>eudicotyledons</taxon>
        <taxon>Gunneridae</taxon>
        <taxon>Pentapetalae</taxon>
        <taxon>rosids</taxon>
        <taxon>malvids</taxon>
        <taxon>Brassicales</taxon>
        <taxon>Brassicaceae</taxon>
        <taxon>Brassiceae</taxon>
        <taxon>Brassica</taxon>
    </lineage>
</organism>
<dbReference type="Pfam" id="PF12937">
    <property type="entry name" value="F-box-like"/>
    <property type="match status" value="1"/>
</dbReference>